<keyword evidence="1" id="KW-1133">Transmembrane helix</keyword>
<proteinExistence type="predicted"/>
<dbReference type="PANTHER" id="PTHR48090">
    <property type="entry name" value="UNDECAPRENYL-PHOSPHATE 4-DEOXY-4-FORMAMIDO-L-ARABINOSE TRANSFERASE-RELATED"/>
    <property type="match status" value="1"/>
</dbReference>
<reference evidence="3 4" key="1">
    <citation type="submission" date="2012-09" db="EMBL/GenBank/DDBJ databases">
        <title>The Genome Sequence of Massilia timonae CCUG 45783.</title>
        <authorList>
            <consortium name="The Broad Institute Genome Sequencing Platform"/>
            <person name="Earl A."/>
            <person name="Ward D."/>
            <person name="Feldgarden M."/>
            <person name="Gevers D."/>
            <person name="Huys G."/>
            <person name="Walker B."/>
            <person name="Young S.K."/>
            <person name="Zeng Q."/>
            <person name="Gargeya S."/>
            <person name="Fitzgerald M."/>
            <person name="Haas B."/>
            <person name="Abouelleil A."/>
            <person name="Alvarado L."/>
            <person name="Arachchi H.M."/>
            <person name="Berlin A.M."/>
            <person name="Chapman S.B."/>
            <person name="Goldberg J."/>
            <person name="Griggs A."/>
            <person name="Gujja S."/>
            <person name="Hansen M."/>
            <person name="Howarth C."/>
            <person name="Imamovic A."/>
            <person name="Larimer J."/>
            <person name="McCowen C."/>
            <person name="Montmayeur A."/>
            <person name="Murphy C."/>
            <person name="Neiman D."/>
            <person name="Pearson M."/>
            <person name="Priest M."/>
            <person name="Roberts A."/>
            <person name="Saif S."/>
            <person name="Shea T."/>
            <person name="Sisk P."/>
            <person name="Sykes S."/>
            <person name="Wortman J."/>
            <person name="Nusbaum C."/>
            <person name="Birren B."/>
        </authorList>
    </citation>
    <scope>NUCLEOTIDE SEQUENCE [LARGE SCALE GENOMIC DNA]</scope>
    <source>
        <strain evidence="3 4">CCUG 45783</strain>
    </source>
</reference>
<dbReference type="Gene3D" id="3.90.550.10">
    <property type="entry name" value="Spore Coat Polysaccharide Biosynthesis Protein SpsA, Chain A"/>
    <property type="match status" value="1"/>
</dbReference>
<comment type="caution">
    <text evidence="3">The sequence shown here is derived from an EMBL/GenBank/DDBJ whole genome shotgun (WGS) entry which is preliminary data.</text>
</comment>
<accession>K9DG32</accession>
<keyword evidence="1" id="KW-0472">Membrane</keyword>
<dbReference type="EMBL" id="AGZI01000017">
    <property type="protein sequence ID" value="EKU83203.1"/>
    <property type="molecule type" value="Genomic_DNA"/>
</dbReference>
<dbReference type="STRING" id="47229.LO55_2191"/>
<gene>
    <name evidence="3" type="ORF">HMPREF9710_01601</name>
</gene>
<dbReference type="eggNOG" id="COG1215">
    <property type="taxonomic scope" value="Bacteria"/>
</dbReference>
<dbReference type="RefSeq" id="WP_005665469.1">
    <property type="nucleotide sequence ID" value="NZ_JH992922.1"/>
</dbReference>
<dbReference type="HOGENOM" id="CLU_033536_1_1_4"/>
<keyword evidence="1" id="KW-0812">Transmembrane</keyword>
<organism evidence="3 4">
    <name type="scientific">Massilia timonae CCUG 45783</name>
    <dbReference type="NCBI Taxonomy" id="883126"/>
    <lineage>
        <taxon>Bacteria</taxon>
        <taxon>Pseudomonadati</taxon>
        <taxon>Pseudomonadota</taxon>
        <taxon>Betaproteobacteria</taxon>
        <taxon>Burkholderiales</taxon>
        <taxon>Oxalobacteraceae</taxon>
        <taxon>Telluria group</taxon>
        <taxon>Massilia</taxon>
    </lineage>
</organism>
<sequence length="350" mass="38099">MNVTVTQAMNAIDQPAGARAASAAPAPATIAVVIPSYRVTRHIIGVIAGIGPEVARVYVVDDRCPDGSGEFVRANCRDPRVTVLEHAENQGVGGAVMTGYRAAIADGASVIVKIDGDGQMDASLIPVFVAPILAGEADYTKGNRFFNLERLGAMPPVRLFGNAMLSFMTKLSSGYWHLFDPTNGYTAIHADAARYLPFDKISKRYFFESDMLFRLNTLGAVAVDVPMDAVYGDEVSNLKVSKVITEFAVKNVRNFFKRLFYNYYLRNLSVASLELPIGVLLTTFGLVYGVAHWIASAQSDVETPAGTVMLAALPVIMGVQLILAFLNYDIASVPSRPLHKKTLFRRRRDD</sequence>
<evidence type="ECO:0000259" key="2">
    <source>
        <dbReference type="Pfam" id="PF00535"/>
    </source>
</evidence>
<dbReference type="CDD" id="cd04179">
    <property type="entry name" value="DPM_DPG-synthase_like"/>
    <property type="match status" value="1"/>
</dbReference>
<feature type="domain" description="Glycosyltransferase 2-like" evidence="2">
    <location>
        <begin position="53"/>
        <end position="193"/>
    </location>
</feature>
<evidence type="ECO:0000256" key="1">
    <source>
        <dbReference type="SAM" id="Phobius"/>
    </source>
</evidence>
<feature type="transmembrane region" description="Helical" evidence="1">
    <location>
        <begin position="275"/>
        <end position="295"/>
    </location>
</feature>
<dbReference type="PANTHER" id="PTHR48090:SF6">
    <property type="entry name" value="SLR5056 PROTEIN"/>
    <property type="match status" value="1"/>
</dbReference>
<keyword evidence="4" id="KW-1185">Reference proteome</keyword>
<evidence type="ECO:0000313" key="3">
    <source>
        <dbReference type="EMBL" id="EKU83203.1"/>
    </source>
</evidence>
<evidence type="ECO:0000313" key="4">
    <source>
        <dbReference type="Proteomes" id="UP000009874"/>
    </source>
</evidence>
<dbReference type="Proteomes" id="UP000009874">
    <property type="component" value="Unassembled WGS sequence"/>
</dbReference>
<dbReference type="AlphaFoldDB" id="K9DG32"/>
<feature type="transmembrane region" description="Helical" evidence="1">
    <location>
        <begin position="307"/>
        <end position="326"/>
    </location>
</feature>
<dbReference type="PATRIC" id="fig|883126.3.peg.1626"/>
<name>K9DG32_9BURK</name>
<dbReference type="InterPro" id="IPR029044">
    <property type="entry name" value="Nucleotide-diphossugar_trans"/>
</dbReference>
<protein>
    <recommendedName>
        <fullName evidence="2">Glycosyltransferase 2-like domain-containing protein</fullName>
    </recommendedName>
</protein>
<dbReference type="InterPro" id="IPR001173">
    <property type="entry name" value="Glyco_trans_2-like"/>
</dbReference>
<dbReference type="SUPFAM" id="SSF53448">
    <property type="entry name" value="Nucleotide-diphospho-sugar transferases"/>
    <property type="match status" value="1"/>
</dbReference>
<dbReference type="Pfam" id="PF00535">
    <property type="entry name" value="Glycos_transf_2"/>
    <property type="match status" value="1"/>
</dbReference>
<dbReference type="InterPro" id="IPR050256">
    <property type="entry name" value="Glycosyltransferase_2"/>
</dbReference>